<proteinExistence type="predicted"/>
<evidence type="ECO:0000256" key="1">
    <source>
        <dbReference type="SAM" id="Phobius"/>
    </source>
</evidence>
<dbReference type="CDD" id="cd04186">
    <property type="entry name" value="GT_2_like_c"/>
    <property type="match status" value="1"/>
</dbReference>
<evidence type="ECO:0000259" key="2">
    <source>
        <dbReference type="Pfam" id="PF00535"/>
    </source>
</evidence>
<dbReference type="PANTHER" id="PTHR43179">
    <property type="entry name" value="RHAMNOSYLTRANSFERASE WBBL"/>
    <property type="match status" value="1"/>
</dbReference>
<accession>A0A0G1KPT7</accession>
<protein>
    <submittedName>
        <fullName evidence="3">Glycosyltransferase</fullName>
    </submittedName>
</protein>
<keyword evidence="1" id="KW-1133">Transmembrane helix</keyword>
<dbReference type="AlphaFoldDB" id="A0A0G1KPT7"/>
<keyword evidence="1" id="KW-0472">Membrane</keyword>
<keyword evidence="1" id="KW-0812">Transmembrane</keyword>
<comment type="caution">
    <text evidence="3">The sequence shown here is derived from an EMBL/GenBank/DDBJ whole genome shotgun (WGS) entry which is preliminary data.</text>
</comment>
<organism evidence="3 4">
    <name type="scientific">Candidatus Collierbacteria bacterium GW2011_GWA2_44_99</name>
    <dbReference type="NCBI Taxonomy" id="1618380"/>
    <lineage>
        <taxon>Bacteria</taxon>
        <taxon>Candidatus Collieribacteriota</taxon>
    </lineage>
</organism>
<reference evidence="3 4" key="1">
    <citation type="journal article" date="2015" name="Nature">
        <title>rRNA introns, odd ribosomes, and small enigmatic genomes across a large radiation of phyla.</title>
        <authorList>
            <person name="Brown C.T."/>
            <person name="Hug L.A."/>
            <person name="Thomas B.C."/>
            <person name="Sharon I."/>
            <person name="Castelle C.J."/>
            <person name="Singh A."/>
            <person name="Wilkins M.J."/>
            <person name="Williams K.H."/>
            <person name="Banfield J.F."/>
        </authorList>
    </citation>
    <scope>NUCLEOTIDE SEQUENCE [LARGE SCALE GENOMIC DNA]</scope>
</reference>
<gene>
    <name evidence="3" type="ORF">UW84_C0025G0002</name>
</gene>
<dbReference type="Gene3D" id="3.90.550.10">
    <property type="entry name" value="Spore Coat Polysaccharide Biosynthesis Protein SpsA, Chain A"/>
    <property type="match status" value="1"/>
</dbReference>
<dbReference type="Proteomes" id="UP000034797">
    <property type="component" value="Unassembled WGS sequence"/>
</dbReference>
<feature type="transmembrane region" description="Helical" evidence="1">
    <location>
        <begin position="240"/>
        <end position="257"/>
    </location>
</feature>
<name>A0A0G1KPT7_9BACT</name>
<evidence type="ECO:0000313" key="3">
    <source>
        <dbReference type="EMBL" id="KKT85651.1"/>
    </source>
</evidence>
<dbReference type="InterPro" id="IPR001173">
    <property type="entry name" value="Glyco_trans_2-like"/>
</dbReference>
<keyword evidence="3" id="KW-0808">Transferase</keyword>
<dbReference type="EMBL" id="LCJW01000025">
    <property type="protein sequence ID" value="KKT85651.1"/>
    <property type="molecule type" value="Genomic_DNA"/>
</dbReference>
<dbReference type="GO" id="GO:0016740">
    <property type="term" value="F:transferase activity"/>
    <property type="evidence" value="ECO:0007669"/>
    <property type="project" value="UniProtKB-KW"/>
</dbReference>
<dbReference type="PANTHER" id="PTHR43179:SF7">
    <property type="entry name" value="RHAMNOSYLTRANSFERASE WBBL"/>
    <property type="match status" value="1"/>
</dbReference>
<sequence>MKPELSIITVGYRSENTIVPFLDSIKKNRDGIKKEIIVVDNYPSDKGADKAEKHSLKPTVIRNLENIGFSKAINQGIKISKGDYILIINPDTRIIGSALKNLLDFAKKTPKLGAVAPRLLNNDGNLQPSCYKFPTILNAIKYYFFNCKNCFNKYNPGEETTQVDVVVMAAFLIPKSTIDIVGGLDEAYFLYYEDIEFCRRLHRFGFPIYYLPKAKVQHAHGASGNFVSHLKSPLAKSAQIYHGVIGSAILNLVLWAGQKWQKIIKTVKR</sequence>
<feature type="domain" description="Glycosyltransferase 2-like" evidence="2">
    <location>
        <begin position="6"/>
        <end position="128"/>
    </location>
</feature>
<dbReference type="InterPro" id="IPR029044">
    <property type="entry name" value="Nucleotide-diphossugar_trans"/>
</dbReference>
<evidence type="ECO:0000313" key="4">
    <source>
        <dbReference type="Proteomes" id="UP000034797"/>
    </source>
</evidence>
<dbReference type="SUPFAM" id="SSF53448">
    <property type="entry name" value="Nucleotide-diphospho-sugar transferases"/>
    <property type="match status" value="1"/>
</dbReference>
<dbReference type="Pfam" id="PF00535">
    <property type="entry name" value="Glycos_transf_2"/>
    <property type="match status" value="1"/>
</dbReference>